<dbReference type="AlphaFoldDB" id="X0QKV6"/>
<dbReference type="PATRIC" id="fig|1423734.3.peg.1907"/>
<gene>
    <name evidence="4" type="ORF">FC83_GL001884</name>
</gene>
<dbReference type="GO" id="GO:0005975">
    <property type="term" value="P:carbohydrate metabolic process"/>
    <property type="evidence" value="ECO:0007669"/>
    <property type="project" value="InterPro"/>
</dbReference>
<accession>X0QKV6</accession>
<sequence>MNYFSDNGGSVTFENKTLGWQIIRDGFVPDKSFDATAFTPGFTTSASGTGIIKFYEPGTTIGAQYKDEIMSDVLLPQIAAYQTADDFWIFNSDALNDPTSNFTGRRIYCWQGENVYNTFKFGRHVVKQIDANGPYTIHNQGYAGMVGGIQQIDNVYFINVGGDQWVRRYDLSQNQTEWFGNANSFDDYQLAENLNIPQGASVLSSVFVDEQKVVGTYDGSETKNCVEVNGRKYAKVSGGYVSDQPVFANIPDTGNNSGNGQFITLGYHDFSATDTSSDTVLDYPAFKAEMDWIQNNGYHTLTEDEALGALLEGKTIPEKSVLLTFDDYYPSWNNPIGDNPSMIETLQEYGFNALLFLTTKKVSDGGAWDYLRQLDKTQFAIGDHNYTHIPDDMLSDDDLVAQVSDSKDTLEQQLQIQVRSYAYPYGSRNDKARLQLRKAGYKAGFNFGYGSNKMDPAGDNYTHGVRENLLEKYNLTRVPVNNGNKYSFNSIFG</sequence>
<evidence type="ECO:0000256" key="1">
    <source>
        <dbReference type="ARBA" id="ARBA00004613"/>
    </source>
</evidence>
<dbReference type="STRING" id="1423734.FC83_GL001884"/>
<dbReference type="eggNOG" id="COG0726">
    <property type="taxonomic scope" value="Bacteria"/>
</dbReference>
<keyword evidence="5" id="KW-1185">Reference proteome</keyword>
<dbReference type="CDD" id="cd10918">
    <property type="entry name" value="CE4_NodB_like_5s_6s"/>
    <property type="match status" value="1"/>
</dbReference>
<proteinExistence type="predicted"/>
<evidence type="ECO:0000256" key="2">
    <source>
        <dbReference type="ARBA" id="ARBA00022729"/>
    </source>
</evidence>
<dbReference type="PANTHER" id="PTHR34216:SF3">
    <property type="entry name" value="POLY-BETA-1,6-N-ACETYL-D-GLUCOSAMINE N-DEACETYLASE"/>
    <property type="match status" value="1"/>
</dbReference>
<dbReference type="Proteomes" id="UP000051236">
    <property type="component" value="Unassembled WGS sequence"/>
</dbReference>
<dbReference type="OrthoDB" id="9778320at2"/>
<dbReference type="Gene3D" id="3.20.20.370">
    <property type="entry name" value="Glycoside hydrolase/deacetylase"/>
    <property type="match status" value="1"/>
</dbReference>
<comment type="subcellular location">
    <subcellularLocation>
        <location evidence="1">Secreted</location>
    </subcellularLocation>
</comment>
<organism evidence="4 5">
    <name type="scientific">Agrilactobacillus composti DSM 18527 = JCM 14202</name>
    <dbReference type="NCBI Taxonomy" id="1423734"/>
    <lineage>
        <taxon>Bacteria</taxon>
        <taxon>Bacillati</taxon>
        <taxon>Bacillota</taxon>
        <taxon>Bacilli</taxon>
        <taxon>Lactobacillales</taxon>
        <taxon>Lactobacillaceae</taxon>
        <taxon>Agrilactobacillus</taxon>
    </lineage>
</organism>
<dbReference type="RefSeq" id="WP_035451843.1">
    <property type="nucleotide sequence ID" value="NZ_AZGA01000018.1"/>
</dbReference>
<dbReference type="GO" id="GO:0016810">
    <property type="term" value="F:hydrolase activity, acting on carbon-nitrogen (but not peptide) bonds"/>
    <property type="evidence" value="ECO:0007669"/>
    <property type="project" value="InterPro"/>
</dbReference>
<evidence type="ECO:0000259" key="3">
    <source>
        <dbReference type="PROSITE" id="PS51677"/>
    </source>
</evidence>
<reference evidence="4 5" key="1">
    <citation type="journal article" date="2015" name="Genome Announc.">
        <title>Expanding the biotechnology potential of lactobacilli through comparative genomics of 213 strains and associated genera.</title>
        <authorList>
            <person name="Sun Z."/>
            <person name="Harris H.M."/>
            <person name="McCann A."/>
            <person name="Guo C."/>
            <person name="Argimon S."/>
            <person name="Zhang W."/>
            <person name="Yang X."/>
            <person name="Jeffery I.B."/>
            <person name="Cooney J.C."/>
            <person name="Kagawa T.F."/>
            <person name="Liu W."/>
            <person name="Song Y."/>
            <person name="Salvetti E."/>
            <person name="Wrobel A."/>
            <person name="Rasinkangas P."/>
            <person name="Parkhill J."/>
            <person name="Rea M.C."/>
            <person name="O'Sullivan O."/>
            <person name="Ritari J."/>
            <person name="Douillard F.P."/>
            <person name="Paul Ross R."/>
            <person name="Yang R."/>
            <person name="Briner A.E."/>
            <person name="Felis G.E."/>
            <person name="de Vos W.M."/>
            <person name="Barrangou R."/>
            <person name="Klaenhammer T.R."/>
            <person name="Caufield P.W."/>
            <person name="Cui Y."/>
            <person name="Zhang H."/>
            <person name="O'Toole P.W."/>
        </authorList>
    </citation>
    <scope>NUCLEOTIDE SEQUENCE [LARGE SCALE GENOMIC DNA]</scope>
    <source>
        <strain evidence="4 5">DSM 18527</strain>
    </source>
</reference>
<name>X0QKV6_9LACO</name>
<dbReference type="InterPro" id="IPR002509">
    <property type="entry name" value="NODB_dom"/>
</dbReference>
<dbReference type="PANTHER" id="PTHR34216">
    <property type="match status" value="1"/>
</dbReference>
<protein>
    <recommendedName>
        <fullName evidence="3">NodB homology domain-containing protein</fullName>
    </recommendedName>
</protein>
<dbReference type="InterPro" id="IPR051398">
    <property type="entry name" value="Polysacch_Deacetylase"/>
</dbReference>
<evidence type="ECO:0000313" key="4">
    <source>
        <dbReference type="EMBL" id="KRM35036.1"/>
    </source>
</evidence>
<keyword evidence="2" id="KW-0732">Signal</keyword>
<dbReference type="SUPFAM" id="SSF88713">
    <property type="entry name" value="Glycoside hydrolase/deacetylase"/>
    <property type="match status" value="1"/>
</dbReference>
<dbReference type="Pfam" id="PF01522">
    <property type="entry name" value="Polysacc_deac_1"/>
    <property type="match status" value="1"/>
</dbReference>
<evidence type="ECO:0000313" key="5">
    <source>
        <dbReference type="Proteomes" id="UP000051236"/>
    </source>
</evidence>
<dbReference type="InterPro" id="IPR011330">
    <property type="entry name" value="Glyco_hydro/deAcase_b/a-brl"/>
</dbReference>
<feature type="domain" description="NodB homology" evidence="3">
    <location>
        <begin position="319"/>
        <end position="493"/>
    </location>
</feature>
<dbReference type="PROSITE" id="PS51677">
    <property type="entry name" value="NODB"/>
    <property type="match status" value="1"/>
</dbReference>
<dbReference type="GO" id="GO:0005576">
    <property type="term" value="C:extracellular region"/>
    <property type="evidence" value="ECO:0007669"/>
    <property type="project" value="UniProtKB-SubCell"/>
</dbReference>
<dbReference type="EMBL" id="AZGA01000018">
    <property type="protein sequence ID" value="KRM35036.1"/>
    <property type="molecule type" value="Genomic_DNA"/>
</dbReference>
<comment type="caution">
    <text evidence="4">The sequence shown here is derived from an EMBL/GenBank/DDBJ whole genome shotgun (WGS) entry which is preliminary data.</text>
</comment>